<dbReference type="EMBL" id="CVRI01000020">
    <property type="protein sequence ID" value="CRK91296.1"/>
    <property type="molecule type" value="Genomic_DNA"/>
</dbReference>
<sequence>MAEGQQLKVICQLIGMPKRIIISFYIMDEYTLICTYDTPRGGKQCKRAVTCELLSNNSLFNLHTYNNKFHIHRIKLRKE</sequence>
<reference evidence="1 2" key="1">
    <citation type="submission" date="2015-04" db="EMBL/GenBank/DDBJ databases">
        <authorList>
            <person name="Syromyatnikov M.Y."/>
            <person name="Popov V.N."/>
        </authorList>
    </citation>
    <scope>NUCLEOTIDE SEQUENCE [LARGE SCALE GENOMIC DNA]</scope>
</reference>
<organism evidence="1 2">
    <name type="scientific">Clunio marinus</name>
    <dbReference type="NCBI Taxonomy" id="568069"/>
    <lineage>
        <taxon>Eukaryota</taxon>
        <taxon>Metazoa</taxon>
        <taxon>Ecdysozoa</taxon>
        <taxon>Arthropoda</taxon>
        <taxon>Hexapoda</taxon>
        <taxon>Insecta</taxon>
        <taxon>Pterygota</taxon>
        <taxon>Neoptera</taxon>
        <taxon>Endopterygota</taxon>
        <taxon>Diptera</taxon>
        <taxon>Nematocera</taxon>
        <taxon>Chironomoidea</taxon>
        <taxon>Chironomidae</taxon>
        <taxon>Clunio</taxon>
    </lineage>
</organism>
<protein>
    <submittedName>
        <fullName evidence="1">CLUMA_CG004974, isoform A</fullName>
    </submittedName>
</protein>
<name>A0A1J1HTA6_9DIPT</name>
<keyword evidence="2" id="KW-1185">Reference proteome</keyword>
<evidence type="ECO:0000313" key="2">
    <source>
        <dbReference type="Proteomes" id="UP000183832"/>
    </source>
</evidence>
<proteinExistence type="predicted"/>
<dbReference type="AlphaFoldDB" id="A0A1J1HTA6"/>
<accession>A0A1J1HTA6</accession>
<dbReference type="Proteomes" id="UP000183832">
    <property type="component" value="Unassembled WGS sequence"/>
</dbReference>
<evidence type="ECO:0000313" key="1">
    <source>
        <dbReference type="EMBL" id="CRK91296.1"/>
    </source>
</evidence>
<gene>
    <name evidence="1" type="ORF">CLUMA_CG004974</name>
</gene>